<dbReference type="HOGENOM" id="CLU_066192_4_0_9"/>
<dbReference type="InterPro" id="IPR010982">
    <property type="entry name" value="Lambda_DNA-bd_dom_sf"/>
</dbReference>
<dbReference type="Pfam" id="PF13443">
    <property type="entry name" value="HTH_26"/>
    <property type="match status" value="1"/>
</dbReference>
<comment type="caution">
    <text evidence="2">The sequence shown here is derived from an EMBL/GenBank/DDBJ whole genome shotgun (WGS) entry which is preliminary data.</text>
</comment>
<reference evidence="2 3" key="1">
    <citation type="submission" date="2013-02" db="EMBL/GenBank/DDBJ databases">
        <title>The Genome Sequence of Enterococcus phoeniculicola BAA-412.</title>
        <authorList>
            <consortium name="The Broad Institute Genome Sequencing Platform"/>
            <consortium name="The Broad Institute Genome Sequencing Center for Infectious Disease"/>
            <person name="Earl A.M."/>
            <person name="Gilmore M.S."/>
            <person name="Lebreton F."/>
            <person name="Walker B."/>
            <person name="Young S.K."/>
            <person name="Zeng Q."/>
            <person name="Gargeya S."/>
            <person name="Fitzgerald M."/>
            <person name="Haas B."/>
            <person name="Abouelleil A."/>
            <person name="Alvarado L."/>
            <person name="Arachchi H.M."/>
            <person name="Berlin A.M."/>
            <person name="Chapman S.B."/>
            <person name="Dewar J."/>
            <person name="Goldberg J."/>
            <person name="Griggs A."/>
            <person name="Gujja S."/>
            <person name="Hansen M."/>
            <person name="Howarth C."/>
            <person name="Imamovic A."/>
            <person name="Larimer J."/>
            <person name="McCowan C."/>
            <person name="Murphy C."/>
            <person name="Neiman D."/>
            <person name="Pearson M."/>
            <person name="Priest M."/>
            <person name="Roberts A."/>
            <person name="Saif S."/>
            <person name="Shea T."/>
            <person name="Sisk P."/>
            <person name="Sykes S."/>
            <person name="Wortman J."/>
            <person name="Nusbaum C."/>
            <person name="Birren B."/>
        </authorList>
    </citation>
    <scope>NUCLEOTIDE SEQUENCE [LARGE SCALE GENOMIC DNA]</scope>
    <source>
        <strain evidence="2 3">ATCC BAA-412</strain>
    </source>
</reference>
<proteinExistence type="predicted"/>
<organism evidence="2 3">
    <name type="scientific">Enterococcus phoeniculicola ATCC BAA-412</name>
    <dbReference type="NCBI Taxonomy" id="1158610"/>
    <lineage>
        <taxon>Bacteria</taxon>
        <taxon>Bacillati</taxon>
        <taxon>Bacillota</taxon>
        <taxon>Bacilli</taxon>
        <taxon>Lactobacillales</taxon>
        <taxon>Enterococcaceae</taxon>
        <taxon>Enterococcus</taxon>
    </lineage>
</organism>
<dbReference type="OrthoDB" id="9805856at2"/>
<dbReference type="SMART" id="SM00530">
    <property type="entry name" value="HTH_XRE"/>
    <property type="match status" value="1"/>
</dbReference>
<dbReference type="GO" id="GO:0003677">
    <property type="term" value="F:DNA binding"/>
    <property type="evidence" value="ECO:0007669"/>
    <property type="project" value="InterPro"/>
</dbReference>
<dbReference type="EMBL" id="AJAT01000017">
    <property type="protein sequence ID" value="EOL42038.1"/>
    <property type="molecule type" value="Genomic_DNA"/>
</dbReference>
<keyword evidence="3" id="KW-1185">Reference proteome</keyword>
<dbReference type="CDD" id="cd00093">
    <property type="entry name" value="HTH_XRE"/>
    <property type="match status" value="1"/>
</dbReference>
<dbReference type="AlphaFoldDB" id="R3TM00"/>
<sequence>MLERIKELCKKHDMNVYQLEEALGFGRNTIYQWNKRTPGVDKLKQVADYFNVTTDYLLGRNQAPMWAEKSDLIELDKMLDSNVNMAFNGENLTAEEKQRVKDILTGLFWEYAEKDKTKK</sequence>
<name>R3TM00_9ENTE</name>
<dbReference type="InterPro" id="IPR001387">
    <property type="entry name" value="Cro/C1-type_HTH"/>
</dbReference>
<dbReference type="STRING" id="154621.RV11_GL003470"/>
<dbReference type="PATRIC" id="fig|1158610.3.peg.2361"/>
<dbReference type="RefSeq" id="WP_010769030.1">
    <property type="nucleotide sequence ID" value="NZ_ASWE01000001.1"/>
</dbReference>
<evidence type="ECO:0000313" key="3">
    <source>
        <dbReference type="Proteomes" id="UP000013785"/>
    </source>
</evidence>
<protein>
    <recommendedName>
        <fullName evidence="1">HTH cro/C1-type domain-containing protein</fullName>
    </recommendedName>
</protein>
<evidence type="ECO:0000313" key="2">
    <source>
        <dbReference type="EMBL" id="EOL42038.1"/>
    </source>
</evidence>
<dbReference type="SUPFAM" id="SSF47413">
    <property type="entry name" value="lambda repressor-like DNA-binding domains"/>
    <property type="match status" value="1"/>
</dbReference>
<dbReference type="Gene3D" id="1.10.260.40">
    <property type="entry name" value="lambda repressor-like DNA-binding domains"/>
    <property type="match status" value="1"/>
</dbReference>
<feature type="domain" description="HTH cro/C1-type" evidence="1">
    <location>
        <begin position="5"/>
        <end position="57"/>
    </location>
</feature>
<dbReference type="eggNOG" id="COG1396">
    <property type="taxonomic scope" value="Bacteria"/>
</dbReference>
<evidence type="ECO:0000259" key="1">
    <source>
        <dbReference type="PROSITE" id="PS50943"/>
    </source>
</evidence>
<dbReference type="Proteomes" id="UP000013785">
    <property type="component" value="Unassembled WGS sequence"/>
</dbReference>
<gene>
    <name evidence="2" type="ORF">UC3_02386</name>
</gene>
<dbReference type="PROSITE" id="PS50943">
    <property type="entry name" value="HTH_CROC1"/>
    <property type="match status" value="1"/>
</dbReference>
<accession>R3TM00</accession>